<feature type="non-terminal residue" evidence="3">
    <location>
        <position position="1"/>
    </location>
</feature>
<name>A0A9N9IX32_9GLOM</name>
<accession>A0A9N9IX32</accession>
<sequence>MKLFYGQLIYRTSKIFTTRVTVETRFLRSSRTPSTKTSHTYSRGNLRISQQIGKLWNSRLTTVNLSSNKDSDGNHFMNYEEHPFRPTRKISFRDIILETKRKIIGSFMPKGYPDSVTGDYWGFAKWEFIRNVAGSVTGDFIVRNGIGGEVDSCALKSLSHLAATLNWVIKDGLGQLGGVIYAAFINNRFDSEPKRHRFQATVAMQFSSLLELLVPLCPGLFLIVASISNIGKILSVGLDLRIFHSI</sequence>
<comment type="caution">
    <text evidence="3">The sequence shown here is derived from an EMBL/GenBank/DDBJ whole genome shotgun (WGS) entry which is preliminary data.</text>
</comment>
<dbReference type="InterPro" id="IPR054549">
    <property type="entry name" value="UVB_sens_RUS_dom"/>
</dbReference>
<evidence type="ECO:0000313" key="3">
    <source>
        <dbReference type="EMBL" id="CAG8752376.1"/>
    </source>
</evidence>
<dbReference type="OrthoDB" id="19606at2759"/>
<reference evidence="3" key="1">
    <citation type="submission" date="2021-06" db="EMBL/GenBank/DDBJ databases">
        <authorList>
            <person name="Kallberg Y."/>
            <person name="Tangrot J."/>
            <person name="Rosling A."/>
        </authorList>
    </citation>
    <scope>NUCLEOTIDE SEQUENCE</scope>
    <source>
        <strain evidence="3">CL551</strain>
    </source>
</reference>
<dbReference type="AlphaFoldDB" id="A0A9N9IX32"/>
<feature type="domain" description="Protein root UVB sensitive/RUS" evidence="2">
    <location>
        <begin position="101"/>
        <end position="235"/>
    </location>
</feature>
<dbReference type="PANTHER" id="PTHR12770:SF22">
    <property type="entry name" value="PROTEIN ROOT UVB SENSITIVE 1, CHLOROPLASTIC"/>
    <property type="match status" value="1"/>
</dbReference>
<protein>
    <submittedName>
        <fullName evidence="3">3531_t:CDS:1</fullName>
    </submittedName>
</protein>
<dbReference type="Pfam" id="PF04884">
    <property type="entry name" value="UVB_sens_prot"/>
    <property type="match status" value="1"/>
</dbReference>
<dbReference type="InterPro" id="IPR006968">
    <property type="entry name" value="RUS_fam"/>
</dbReference>
<dbReference type="PANTHER" id="PTHR12770">
    <property type="entry name" value="RUS1 FAMILY PROTEIN C16ORF58"/>
    <property type="match status" value="1"/>
</dbReference>
<evidence type="ECO:0000313" key="4">
    <source>
        <dbReference type="Proteomes" id="UP000789342"/>
    </source>
</evidence>
<dbReference type="Proteomes" id="UP000789342">
    <property type="component" value="Unassembled WGS sequence"/>
</dbReference>
<organism evidence="3 4">
    <name type="scientific">Acaulospora morrowiae</name>
    <dbReference type="NCBI Taxonomy" id="94023"/>
    <lineage>
        <taxon>Eukaryota</taxon>
        <taxon>Fungi</taxon>
        <taxon>Fungi incertae sedis</taxon>
        <taxon>Mucoromycota</taxon>
        <taxon>Glomeromycotina</taxon>
        <taxon>Glomeromycetes</taxon>
        <taxon>Diversisporales</taxon>
        <taxon>Acaulosporaceae</taxon>
        <taxon>Acaulospora</taxon>
    </lineage>
</organism>
<evidence type="ECO:0000259" key="2">
    <source>
        <dbReference type="Pfam" id="PF04884"/>
    </source>
</evidence>
<comment type="similarity">
    <text evidence="1">Belongs to the RUS1 family.</text>
</comment>
<proteinExistence type="inferred from homology"/>
<keyword evidence="4" id="KW-1185">Reference proteome</keyword>
<gene>
    <name evidence="3" type="ORF">AMORRO_LOCUS15395</name>
</gene>
<evidence type="ECO:0000256" key="1">
    <source>
        <dbReference type="ARBA" id="ARBA00007558"/>
    </source>
</evidence>
<dbReference type="EMBL" id="CAJVPV010035965">
    <property type="protein sequence ID" value="CAG8752376.1"/>
    <property type="molecule type" value="Genomic_DNA"/>
</dbReference>